<dbReference type="PANTHER" id="PTHR41983">
    <property type="entry name" value="SHORT-CHAIN FATTY ACID TRANSPORTER-RELATED"/>
    <property type="match status" value="1"/>
</dbReference>
<feature type="transmembrane region" description="Helical" evidence="1">
    <location>
        <begin position="214"/>
        <end position="235"/>
    </location>
</feature>
<feature type="transmembrane region" description="Helical" evidence="1">
    <location>
        <begin position="65"/>
        <end position="85"/>
    </location>
</feature>
<feature type="transmembrane region" description="Helical" evidence="1">
    <location>
        <begin position="41"/>
        <end position="59"/>
    </location>
</feature>
<dbReference type="Pfam" id="PF02667">
    <property type="entry name" value="SCFA_trans"/>
    <property type="match status" value="1"/>
</dbReference>
<keyword evidence="1" id="KW-0472">Membrane</keyword>
<feature type="transmembrane region" description="Helical" evidence="1">
    <location>
        <begin position="137"/>
        <end position="153"/>
    </location>
</feature>
<gene>
    <name evidence="2" type="ORF">ACFPTR_08655</name>
</gene>
<evidence type="ECO:0000313" key="3">
    <source>
        <dbReference type="Proteomes" id="UP001596143"/>
    </source>
</evidence>
<organism evidence="2 3">
    <name type="scientific">Aliibacillus thermotolerans</name>
    <dbReference type="NCBI Taxonomy" id="1834418"/>
    <lineage>
        <taxon>Bacteria</taxon>
        <taxon>Bacillati</taxon>
        <taxon>Bacillota</taxon>
        <taxon>Bacilli</taxon>
        <taxon>Bacillales</taxon>
        <taxon>Bacillaceae</taxon>
        <taxon>Aliibacillus</taxon>
    </lineage>
</organism>
<dbReference type="Proteomes" id="UP001596143">
    <property type="component" value="Unassembled WGS sequence"/>
</dbReference>
<evidence type="ECO:0000256" key="1">
    <source>
        <dbReference type="SAM" id="Phobius"/>
    </source>
</evidence>
<feature type="transmembrane region" description="Helical" evidence="1">
    <location>
        <begin position="106"/>
        <end position="125"/>
    </location>
</feature>
<reference evidence="3" key="1">
    <citation type="journal article" date="2019" name="Int. J. Syst. Evol. Microbiol.">
        <title>The Global Catalogue of Microorganisms (GCM) 10K type strain sequencing project: providing services to taxonomists for standard genome sequencing and annotation.</title>
        <authorList>
            <consortium name="The Broad Institute Genomics Platform"/>
            <consortium name="The Broad Institute Genome Sequencing Center for Infectious Disease"/>
            <person name="Wu L."/>
            <person name="Ma J."/>
        </authorList>
    </citation>
    <scope>NUCLEOTIDE SEQUENCE [LARGE SCALE GENOMIC DNA]</scope>
    <source>
        <strain evidence="3">CGMCC 1.15790</strain>
    </source>
</reference>
<accession>A0ABW0U676</accession>
<comment type="caution">
    <text evidence="2">The sequence shown here is derived from an EMBL/GenBank/DDBJ whole genome shotgun (WGS) entry which is preliminary data.</text>
</comment>
<dbReference type="InterPro" id="IPR006160">
    <property type="entry name" value="SCFA_transpt_AtoE"/>
</dbReference>
<sequence>MNKNELIPTRFCMKANTKIIVEEEKAATTNHPNDKLDRSRMIVFIGGLFGLFYLGYHFYTNGFALDLNTVNLMFLTAALLLYGNVKELGNGLKKASNSVGQFALQYPFYAGIMGMISASGLAVWMSDGITQVANEHTLPFFAFLSSGVLNMFVPSGGGQWAIQAPIILPAALDLGVEPARVVTAVAWGDAWTNMIQPFWAVPLLAIAGLKIKDIMGFCVITLLYSGIIISAVLLLF</sequence>
<protein>
    <submittedName>
        <fullName evidence="2">TIGR00366 family protein</fullName>
    </submittedName>
</protein>
<proteinExistence type="predicted"/>
<keyword evidence="3" id="KW-1185">Reference proteome</keyword>
<name>A0ABW0U676_9BACI</name>
<dbReference type="RefSeq" id="WP_270897906.1">
    <property type="nucleotide sequence ID" value="NZ_JBHSPF010000041.1"/>
</dbReference>
<keyword evidence="1" id="KW-0812">Transmembrane</keyword>
<dbReference type="EMBL" id="JBHSPF010000041">
    <property type="protein sequence ID" value="MFC5628942.1"/>
    <property type="molecule type" value="Genomic_DNA"/>
</dbReference>
<keyword evidence="1" id="KW-1133">Transmembrane helix</keyword>
<dbReference type="PANTHER" id="PTHR41983:SF2">
    <property type="entry name" value="SHORT-CHAIN FATTY ACID TRANSPORTER-RELATED"/>
    <property type="match status" value="1"/>
</dbReference>
<evidence type="ECO:0000313" key="2">
    <source>
        <dbReference type="EMBL" id="MFC5628942.1"/>
    </source>
</evidence>